<evidence type="ECO:0008006" key="5">
    <source>
        <dbReference type="Google" id="ProtNLM"/>
    </source>
</evidence>
<feature type="repeat" description="PPR" evidence="2">
    <location>
        <begin position="168"/>
        <end position="202"/>
    </location>
</feature>
<feature type="repeat" description="PPR" evidence="2">
    <location>
        <begin position="308"/>
        <end position="342"/>
    </location>
</feature>
<proteinExistence type="predicted"/>
<keyword evidence="4" id="KW-1185">Reference proteome</keyword>
<gene>
    <name evidence="3" type="ORF">RIF29_30095</name>
</gene>
<dbReference type="Pfam" id="PF13812">
    <property type="entry name" value="PPR_3"/>
    <property type="match status" value="1"/>
</dbReference>
<keyword evidence="1" id="KW-0677">Repeat</keyword>
<dbReference type="PANTHER" id="PTHR46862">
    <property type="entry name" value="OS07G0661900 PROTEIN"/>
    <property type="match status" value="1"/>
</dbReference>
<dbReference type="Proteomes" id="UP001372338">
    <property type="component" value="Unassembled WGS sequence"/>
</dbReference>
<dbReference type="PROSITE" id="PS51375">
    <property type="entry name" value="PPR"/>
    <property type="match status" value="4"/>
</dbReference>
<dbReference type="InterPro" id="IPR002885">
    <property type="entry name" value="PPR_rpt"/>
</dbReference>
<dbReference type="EMBL" id="JAYWIO010000006">
    <property type="protein sequence ID" value="KAK7256641.1"/>
    <property type="molecule type" value="Genomic_DNA"/>
</dbReference>
<reference evidence="3 4" key="1">
    <citation type="submission" date="2024-01" db="EMBL/GenBank/DDBJ databases">
        <title>The genomes of 5 underutilized Papilionoideae crops provide insights into root nodulation and disease resistanc.</title>
        <authorList>
            <person name="Yuan L."/>
        </authorList>
    </citation>
    <scope>NUCLEOTIDE SEQUENCE [LARGE SCALE GENOMIC DNA]</scope>
    <source>
        <strain evidence="3">ZHUSHIDOU_FW_LH</strain>
        <tissue evidence="3">Leaf</tissue>
    </source>
</reference>
<accession>A0AAN9EG18</accession>
<comment type="caution">
    <text evidence="3">The sequence shown here is derived from an EMBL/GenBank/DDBJ whole genome shotgun (WGS) entry which is preliminary data.</text>
</comment>
<sequence>MGTYYYTLLCKTFLPNHSITIESTKLYTRANTLCQKTTHFGFHEHHFDSVLVGCVNMEEIVKEEVKEEHERRFRWIEIRHNNITEAQRQAISKLPFRMANRCKALMRQIICFSDEKGVIFDLLAAWVKIMKPRRADWLAVLKELNVIDHPHYIKVAEHALLEESFEANIRDYTKIIHYYGEHNQLEDAENVLTAMKQRGFICDQVILTAMLNMYSKAGHLDQAKEYFEEIKLLCETLDKRSYGAMIMAYIRAGLPEQGEELLEEMDEQEIYAGSEVYKALLRAYSMNGNAEGAQRVFDAIQLAGISPDDKICGLVINAYGMAGQSQNACIAFENMRRAGITPTDKCIASVLAAYEKESRLNRALEFLIDLEKVGIMVGEEASGLLAKWFRKLGVVKEVEHVLRDFATR</sequence>
<dbReference type="NCBIfam" id="TIGR00756">
    <property type="entry name" value="PPR"/>
    <property type="match status" value="3"/>
</dbReference>
<feature type="repeat" description="PPR" evidence="2">
    <location>
        <begin position="273"/>
        <end position="307"/>
    </location>
</feature>
<dbReference type="PANTHER" id="PTHR46862:SF3">
    <property type="entry name" value="OS07G0661900 PROTEIN"/>
    <property type="match status" value="1"/>
</dbReference>
<evidence type="ECO:0000256" key="2">
    <source>
        <dbReference type="PROSITE-ProRule" id="PRU00708"/>
    </source>
</evidence>
<dbReference type="Pfam" id="PF01535">
    <property type="entry name" value="PPR"/>
    <property type="match status" value="4"/>
</dbReference>
<dbReference type="Gene3D" id="1.25.40.10">
    <property type="entry name" value="Tetratricopeptide repeat domain"/>
    <property type="match status" value="2"/>
</dbReference>
<name>A0AAN9EG18_CROPI</name>
<evidence type="ECO:0000313" key="3">
    <source>
        <dbReference type="EMBL" id="KAK7256641.1"/>
    </source>
</evidence>
<evidence type="ECO:0000313" key="4">
    <source>
        <dbReference type="Proteomes" id="UP001372338"/>
    </source>
</evidence>
<feature type="repeat" description="PPR" evidence="2">
    <location>
        <begin position="238"/>
        <end position="272"/>
    </location>
</feature>
<protein>
    <recommendedName>
        <fullName evidence="5">Pentatricopeptide repeat protein</fullName>
    </recommendedName>
</protein>
<dbReference type="AlphaFoldDB" id="A0AAN9EG18"/>
<evidence type="ECO:0000256" key="1">
    <source>
        <dbReference type="ARBA" id="ARBA00022737"/>
    </source>
</evidence>
<organism evidence="3 4">
    <name type="scientific">Crotalaria pallida</name>
    <name type="common">Smooth rattlebox</name>
    <name type="synonym">Crotalaria striata</name>
    <dbReference type="NCBI Taxonomy" id="3830"/>
    <lineage>
        <taxon>Eukaryota</taxon>
        <taxon>Viridiplantae</taxon>
        <taxon>Streptophyta</taxon>
        <taxon>Embryophyta</taxon>
        <taxon>Tracheophyta</taxon>
        <taxon>Spermatophyta</taxon>
        <taxon>Magnoliopsida</taxon>
        <taxon>eudicotyledons</taxon>
        <taxon>Gunneridae</taxon>
        <taxon>Pentapetalae</taxon>
        <taxon>rosids</taxon>
        <taxon>fabids</taxon>
        <taxon>Fabales</taxon>
        <taxon>Fabaceae</taxon>
        <taxon>Papilionoideae</taxon>
        <taxon>50 kb inversion clade</taxon>
        <taxon>genistoids sensu lato</taxon>
        <taxon>core genistoids</taxon>
        <taxon>Crotalarieae</taxon>
        <taxon>Crotalaria</taxon>
    </lineage>
</organism>
<dbReference type="InterPro" id="IPR011990">
    <property type="entry name" value="TPR-like_helical_dom_sf"/>
</dbReference>